<comment type="caution">
    <text evidence="1">The sequence shown here is derived from an EMBL/GenBank/DDBJ whole genome shotgun (WGS) entry which is preliminary data.</text>
</comment>
<dbReference type="EMBL" id="JANAVB010005999">
    <property type="protein sequence ID" value="KAJ6845680.1"/>
    <property type="molecule type" value="Genomic_DNA"/>
</dbReference>
<gene>
    <name evidence="1" type="ORF">M6B38_286610</name>
</gene>
<keyword evidence="2" id="KW-1185">Reference proteome</keyword>
<reference evidence="1" key="1">
    <citation type="journal article" date="2023" name="GigaByte">
        <title>Genome assembly of the bearded iris, Iris pallida Lam.</title>
        <authorList>
            <person name="Bruccoleri R.E."/>
            <person name="Oakeley E.J."/>
            <person name="Faust A.M.E."/>
            <person name="Altorfer M."/>
            <person name="Dessus-Babus S."/>
            <person name="Burckhardt D."/>
            <person name="Oertli M."/>
            <person name="Naumann U."/>
            <person name="Petersen F."/>
            <person name="Wong J."/>
        </authorList>
    </citation>
    <scope>NUCLEOTIDE SEQUENCE</scope>
    <source>
        <strain evidence="1">GSM-AAB239-AS_SAM_17_03QT</strain>
    </source>
</reference>
<reference evidence="1" key="2">
    <citation type="submission" date="2023-04" db="EMBL/GenBank/DDBJ databases">
        <authorList>
            <person name="Bruccoleri R.E."/>
            <person name="Oakeley E.J."/>
            <person name="Faust A.-M."/>
            <person name="Dessus-Babus S."/>
            <person name="Altorfer M."/>
            <person name="Burckhardt D."/>
            <person name="Oertli M."/>
            <person name="Naumann U."/>
            <person name="Petersen F."/>
            <person name="Wong J."/>
        </authorList>
    </citation>
    <scope>NUCLEOTIDE SEQUENCE</scope>
    <source>
        <strain evidence="1">GSM-AAB239-AS_SAM_17_03QT</strain>
        <tissue evidence="1">Leaf</tissue>
    </source>
</reference>
<name>A0AAX6HXA3_IRIPA</name>
<evidence type="ECO:0000313" key="1">
    <source>
        <dbReference type="EMBL" id="KAJ6845680.1"/>
    </source>
</evidence>
<proteinExistence type="predicted"/>
<sequence length="52" mass="5891">MIFPRIKCLPNWLIGSFFFLHLSRSGRSMINSIYLSSSNNTGDRSIGTVEIL</sequence>
<accession>A0AAX6HXA3</accession>
<dbReference type="Proteomes" id="UP001140949">
    <property type="component" value="Unassembled WGS sequence"/>
</dbReference>
<evidence type="ECO:0000313" key="2">
    <source>
        <dbReference type="Proteomes" id="UP001140949"/>
    </source>
</evidence>
<organism evidence="1 2">
    <name type="scientific">Iris pallida</name>
    <name type="common">Sweet iris</name>
    <dbReference type="NCBI Taxonomy" id="29817"/>
    <lineage>
        <taxon>Eukaryota</taxon>
        <taxon>Viridiplantae</taxon>
        <taxon>Streptophyta</taxon>
        <taxon>Embryophyta</taxon>
        <taxon>Tracheophyta</taxon>
        <taxon>Spermatophyta</taxon>
        <taxon>Magnoliopsida</taxon>
        <taxon>Liliopsida</taxon>
        <taxon>Asparagales</taxon>
        <taxon>Iridaceae</taxon>
        <taxon>Iridoideae</taxon>
        <taxon>Irideae</taxon>
        <taxon>Iris</taxon>
    </lineage>
</organism>
<protein>
    <submittedName>
        <fullName evidence="1">Uncharacterized protein</fullName>
    </submittedName>
</protein>
<dbReference type="AlphaFoldDB" id="A0AAX6HXA3"/>